<keyword evidence="7" id="KW-0496">Mitochondrion</keyword>
<evidence type="ECO:0000256" key="4">
    <source>
        <dbReference type="ARBA" id="ARBA00022787"/>
    </source>
</evidence>
<evidence type="ECO:0000256" key="2">
    <source>
        <dbReference type="ARBA" id="ARBA00022448"/>
    </source>
</evidence>
<dbReference type="Pfam" id="PF10642">
    <property type="entry name" value="Tom5"/>
    <property type="match status" value="1"/>
</dbReference>
<dbReference type="GO" id="GO:0005742">
    <property type="term" value="C:mitochondrial outer membrane translocase complex"/>
    <property type="evidence" value="ECO:0007669"/>
    <property type="project" value="TreeGrafter"/>
</dbReference>
<dbReference type="PANTHER" id="PTHR28188:SF1">
    <property type="entry name" value="MITOCHONDRIAL IMPORT RECEPTOR SUBUNIT TOM5"/>
    <property type="match status" value="1"/>
</dbReference>
<keyword evidence="6" id="KW-1133">Transmembrane helix</keyword>
<name>A0A395IAK4_ASPHC</name>
<dbReference type="PANTHER" id="PTHR28188">
    <property type="entry name" value="MITOCHONDRIAL IMPORT RECEPTOR SUBUNIT TOM5"/>
    <property type="match status" value="1"/>
</dbReference>
<dbReference type="Proteomes" id="UP000248961">
    <property type="component" value="Unassembled WGS sequence"/>
</dbReference>
<dbReference type="RefSeq" id="XP_025555993.1">
    <property type="nucleotide sequence ID" value="XM_025698011.1"/>
</dbReference>
<proteinExistence type="inferred from homology"/>
<gene>
    <name evidence="11" type="ORF">BO97DRAFT_439783</name>
</gene>
<evidence type="ECO:0000256" key="3">
    <source>
        <dbReference type="ARBA" id="ARBA00022692"/>
    </source>
</evidence>
<keyword evidence="12" id="KW-1185">Reference proteome</keyword>
<keyword evidence="2" id="KW-0813">Transport</keyword>
<dbReference type="GO" id="GO:0008320">
    <property type="term" value="F:protein transmembrane transporter activity"/>
    <property type="evidence" value="ECO:0007669"/>
    <property type="project" value="TreeGrafter"/>
</dbReference>
<keyword evidence="3" id="KW-0812">Transmembrane</keyword>
<sequence length="84" mass="9188">MEESVPPPQVVDLNPPSADLHPHVSCSSSRKESFTMFAPGQEQLSREDIKAGEAQANQTIRMAVTGGVLLYLSPFALDFVKKFL</sequence>
<evidence type="ECO:0000313" key="11">
    <source>
        <dbReference type="EMBL" id="RAL16839.1"/>
    </source>
</evidence>
<keyword evidence="4" id="KW-1000">Mitochondrion outer membrane</keyword>
<evidence type="ECO:0000256" key="5">
    <source>
        <dbReference type="ARBA" id="ARBA00022927"/>
    </source>
</evidence>
<dbReference type="GO" id="GO:0006626">
    <property type="term" value="P:protein targeting to mitochondrion"/>
    <property type="evidence" value="ECO:0007669"/>
    <property type="project" value="TreeGrafter"/>
</dbReference>
<reference evidence="11 12" key="1">
    <citation type="submission" date="2018-02" db="EMBL/GenBank/DDBJ databases">
        <title>The genomes of Aspergillus section Nigri reveals drivers in fungal speciation.</title>
        <authorList>
            <consortium name="DOE Joint Genome Institute"/>
            <person name="Vesth T.C."/>
            <person name="Nybo J."/>
            <person name="Theobald S."/>
            <person name="Brandl J."/>
            <person name="Frisvad J.C."/>
            <person name="Nielsen K.F."/>
            <person name="Lyhne E.K."/>
            <person name="Kogle M.E."/>
            <person name="Kuo A."/>
            <person name="Riley R."/>
            <person name="Clum A."/>
            <person name="Nolan M."/>
            <person name="Lipzen A."/>
            <person name="Salamov A."/>
            <person name="Henrissat B."/>
            <person name="Wiebenga A."/>
            <person name="De vries R.P."/>
            <person name="Grigoriev I.V."/>
            <person name="Mortensen U.H."/>
            <person name="Andersen M.R."/>
            <person name="Baker S.E."/>
        </authorList>
    </citation>
    <scope>NUCLEOTIDE SEQUENCE [LARGE SCALE GENOMIC DNA]</scope>
    <source>
        <strain evidence="11 12">CBS 101889</strain>
    </source>
</reference>
<evidence type="ECO:0000256" key="6">
    <source>
        <dbReference type="ARBA" id="ARBA00022989"/>
    </source>
</evidence>
<evidence type="ECO:0008006" key="13">
    <source>
        <dbReference type="Google" id="ProtNLM"/>
    </source>
</evidence>
<dbReference type="GeneID" id="37202300"/>
<protein>
    <recommendedName>
        <fullName evidence="13">Mitochondrial outer membrane translocase complex, subunit Tom5</fullName>
    </recommendedName>
</protein>
<evidence type="ECO:0000256" key="10">
    <source>
        <dbReference type="SAM" id="MobiDB-lite"/>
    </source>
</evidence>
<evidence type="ECO:0000256" key="8">
    <source>
        <dbReference type="ARBA" id="ARBA00023136"/>
    </source>
</evidence>
<dbReference type="OrthoDB" id="4150500at2759"/>
<evidence type="ECO:0000313" key="12">
    <source>
        <dbReference type="Proteomes" id="UP000248961"/>
    </source>
</evidence>
<dbReference type="EMBL" id="KZ824268">
    <property type="protein sequence ID" value="RAL16839.1"/>
    <property type="molecule type" value="Genomic_DNA"/>
</dbReference>
<evidence type="ECO:0000256" key="7">
    <source>
        <dbReference type="ARBA" id="ARBA00023128"/>
    </source>
</evidence>
<comment type="similarity">
    <text evidence="9">Belongs to the Tom5 family.</text>
</comment>
<comment type="subcellular location">
    <subcellularLocation>
        <location evidence="1">Mitochondrion outer membrane</location>
        <topology evidence="1">Single-pass membrane protein</topology>
    </subcellularLocation>
</comment>
<dbReference type="VEuPathDB" id="FungiDB:BO97DRAFT_439783"/>
<keyword evidence="5" id="KW-0653">Protein transport</keyword>
<organism evidence="11 12">
    <name type="scientific">Aspergillus homomorphus (strain CBS 101889)</name>
    <dbReference type="NCBI Taxonomy" id="1450537"/>
    <lineage>
        <taxon>Eukaryota</taxon>
        <taxon>Fungi</taxon>
        <taxon>Dikarya</taxon>
        <taxon>Ascomycota</taxon>
        <taxon>Pezizomycotina</taxon>
        <taxon>Eurotiomycetes</taxon>
        <taxon>Eurotiomycetidae</taxon>
        <taxon>Eurotiales</taxon>
        <taxon>Aspergillaceae</taxon>
        <taxon>Aspergillus</taxon>
        <taxon>Aspergillus subgen. Circumdati</taxon>
    </lineage>
</organism>
<keyword evidence="8" id="KW-0472">Membrane</keyword>
<accession>A0A395IAK4</accession>
<evidence type="ECO:0000256" key="1">
    <source>
        <dbReference type="ARBA" id="ARBA00004572"/>
    </source>
</evidence>
<evidence type="ECO:0000256" key="9">
    <source>
        <dbReference type="ARBA" id="ARBA00025716"/>
    </source>
</evidence>
<feature type="region of interest" description="Disordered" evidence="10">
    <location>
        <begin position="1"/>
        <end position="25"/>
    </location>
</feature>
<dbReference type="InterPro" id="IPR019603">
    <property type="entry name" value="Tom5"/>
</dbReference>
<dbReference type="AlphaFoldDB" id="A0A395IAK4"/>